<dbReference type="NCBIfam" id="TIGR00005">
    <property type="entry name" value="rluA_subfam"/>
    <property type="match status" value="1"/>
</dbReference>
<evidence type="ECO:0000256" key="1">
    <source>
        <dbReference type="ARBA" id="ARBA00000073"/>
    </source>
</evidence>
<evidence type="ECO:0000256" key="3">
    <source>
        <dbReference type="PIRSR" id="PIRSR606225-1"/>
    </source>
</evidence>
<dbReference type="GO" id="GO:0000455">
    <property type="term" value="P:enzyme-directed rRNA pseudouridine synthesis"/>
    <property type="evidence" value="ECO:0007669"/>
    <property type="project" value="TreeGrafter"/>
</dbReference>
<evidence type="ECO:0000256" key="5">
    <source>
        <dbReference type="RuleBase" id="RU362028"/>
    </source>
</evidence>
<dbReference type="PANTHER" id="PTHR21600">
    <property type="entry name" value="MITOCHONDRIAL RNA PSEUDOURIDINE SYNTHASE"/>
    <property type="match status" value="1"/>
</dbReference>
<dbReference type="CDD" id="cd02869">
    <property type="entry name" value="PseudoU_synth_RluA_like"/>
    <property type="match status" value="1"/>
</dbReference>
<keyword evidence="8" id="KW-1185">Reference proteome</keyword>
<feature type="active site" evidence="3">
    <location>
        <position position="136"/>
    </location>
</feature>
<sequence length="298" mass="33917">MKFYKKDEYAVTVIEHDSSVDEVLTACRQSKKQRYLCYQQRRLLVNQQPIIQNCPLKPGDELAIRVFIDEAIDFLPDVLPLDIVYEDEVLLIVNKPPGLLVHPDQKDGRHTLANAVSAYYHASGQSHAIRPIHRLDFETSGLVLFSKCSFFQPLLDEMLANKQIARSYLAIVNGALKPHSTQTIDAPIGSDRHVNNKYRVSKTGKPAVTHITCLKENQRKKISLVECQLETGRTHQIRVHLASIQRPILADPIYGKPSPLIQRCALHAYKLRLIHPMSMKALLIETKMPEDMQLCLKK</sequence>
<comment type="similarity">
    <text evidence="2 5">Belongs to the pseudouridine synthase RluA family.</text>
</comment>
<evidence type="ECO:0000259" key="6">
    <source>
        <dbReference type="Pfam" id="PF00849"/>
    </source>
</evidence>
<dbReference type="GO" id="GO:0003723">
    <property type="term" value="F:RNA binding"/>
    <property type="evidence" value="ECO:0007669"/>
    <property type="project" value="UniProtKB-KW"/>
</dbReference>
<dbReference type="OrthoDB" id="9807829at2"/>
<dbReference type="GO" id="GO:0009982">
    <property type="term" value="F:pseudouridine synthase activity"/>
    <property type="evidence" value="ECO:0007669"/>
    <property type="project" value="InterPro"/>
</dbReference>
<dbReference type="InterPro" id="IPR006225">
    <property type="entry name" value="PsdUridine_synth_RluC/D"/>
</dbReference>
<dbReference type="InterPro" id="IPR006145">
    <property type="entry name" value="PsdUridine_synth_RsuA/RluA"/>
</dbReference>
<dbReference type="STRING" id="1034346.GCA_000313565_01261"/>
<comment type="function">
    <text evidence="5">Responsible for synthesis of pseudouridine from uracil.</text>
</comment>
<dbReference type="InterPro" id="IPR006224">
    <property type="entry name" value="PsdUridine_synth_RluA-like_CS"/>
</dbReference>
<dbReference type="AlphaFoldDB" id="A0A318KQN7"/>
<comment type="caution">
    <text evidence="7">The sequence shown here is derived from an EMBL/GenBank/DDBJ whole genome shotgun (WGS) entry which is preliminary data.</text>
</comment>
<accession>A0A318KQN7</accession>
<feature type="domain" description="Pseudouridine synthase RsuA/RluA-like" evidence="6">
    <location>
        <begin position="90"/>
        <end position="243"/>
    </location>
</feature>
<proteinExistence type="inferred from homology"/>
<keyword evidence="4" id="KW-0694">RNA-binding</keyword>
<dbReference type="InterPro" id="IPR020103">
    <property type="entry name" value="PsdUridine_synth_cat_dom_sf"/>
</dbReference>
<evidence type="ECO:0000313" key="8">
    <source>
        <dbReference type="Proteomes" id="UP000247612"/>
    </source>
</evidence>
<dbReference type="PANTHER" id="PTHR21600:SF87">
    <property type="entry name" value="RNA PSEUDOURIDYLATE SYNTHASE DOMAIN-CONTAINING PROTEIN 1"/>
    <property type="match status" value="1"/>
</dbReference>
<reference evidence="7 8" key="1">
    <citation type="submission" date="2018-05" db="EMBL/GenBank/DDBJ databases">
        <title>Genomic Encyclopedia of Type Strains, Phase IV (KMG-IV): sequencing the most valuable type-strain genomes for metagenomic binning, comparative biology and taxonomic classification.</title>
        <authorList>
            <person name="Goeker M."/>
        </authorList>
    </citation>
    <scope>NUCLEOTIDE SEQUENCE [LARGE SCALE GENOMIC DNA]</scope>
    <source>
        <strain evidence="7 8">JC118</strain>
    </source>
</reference>
<dbReference type="Proteomes" id="UP000247612">
    <property type="component" value="Unassembled WGS sequence"/>
</dbReference>
<keyword evidence="5" id="KW-0413">Isomerase</keyword>
<dbReference type="PROSITE" id="PS50889">
    <property type="entry name" value="S4"/>
    <property type="match status" value="1"/>
</dbReference>
<name>A0A318KQN7_9FIRM</name>
<dbReference type="GO" id="GO:0140098">
    <property type="term" value="F:catalytic activity, acting on RNA"/>
    <property type="evidence" value="ECO:0007669"/>
    <property type="project" value="UniProtKB-ARBA"/>
</dbReference>
<organism evidence="7 8">
    <name type="scientific">Dielma fastidiosa</name>
    <dbReference type="NCBI Taxonomy" id="1034346"/>
    <lineage>
        <taxon>Bacteria</taxon>
        <taxon>Bacillati</taxon>
        <taxon>Bacillota</taxon>
        <taxon>Erysipelotrichia</taxon>
        <taxon>Erysipelotrichales</taxon>
        <taxon>Erysipelotrichaceae</taxon>
        <taxon>Dielma</taxon>
    </lineage>
</organism>
<protein>
    <recommendedName>
        <fullName evidence="5">Pseudouridine synthase</fullName>
        <ecNumber evidence="5">5.4.99.-</ecNumber>
    </recommendedName>
</protein>
<dbReference type="EMBL" id="QJKH01000006">
    <property type="protein sequence ID" value="PXX79088.1"/>
    <property type="molecule type" value="Genomic_DNA"/>
</dbReference>
<comment type="catalytic activity">
    <reaction evidence="1 5">
        <text>a uridine in RNA = a pseudouridine in RNA</text>
        <dbReference type="Rhea" id="RHEA:48348"/>
        <dbReference type="Rhea" id="RHEA-COMP:12068"/>
        <dbReference type="Rhea" id="RHEA-COMP:12069"/>
        <dbReference type="ChEBI" id="CHEBI:65314"/>
        <dbReference type="ChEBI" id="CHEBI:65315"/>
    </reaction>
</comment>
<evidence type="ECO:0000313" key="7">
    <source>
        <dbReference type="EMBL" id="PXX79088.1"/>
    </source>
</evidence>
<evidence type="ECO:0000256" key="4">
    <source>
        <dbReference type="PROSITE-ProRule" id="PRU00182"/>
    </source>
</evidence>
<dbReference type="Pfam" id="PF00849">
    <property type="entry name" value="PseudoU_synth_2"/>
    <property type="match status" value="1"/>
</dbReference>
<dbReference type="InterPro" id="IPR050188">
    <property type="entry name" value="RluA_PseudoU_synthase"/>
</dbReference>
<dbReference type="EC" id="5.4.99.-" evidence="5"/>
<evidence type="ECO:0000256" key="2">
    <source>
        <dbReference type="ARBA" id="ARBA00010876"/>
    </source>
</evidence>
<dbReference type="SUPFAM" id="SSF55120">
    <property type="entry name" value="Pseudouridine synthase"/>
    <property type="match status" value="1"/>
</dbReference>
<gene>
    <name evidence="7" type="ORF">DES51_106207</name>
</gene>
<dbReference type="PROSITE" id="PS01129">
    <property type="entry name" value="PSI_RLU"/>
    <property type="match status" value="1"/>
</dbReference>
<dbReference type="Gene3D" id="3.30.2350.10">
    <property type="entry name" value="Pseudouridine synthase"/>
    <property type="match status" value="1"/>
</dbReference>
<dbReference type="RefSeq" id="WP_022937576.1">
    <property type="nucleotide sequence ID" value="NZ_CABKRQ010000003.1"/>
</dbReference>